<reference evidence="4 5" key="1">
    <citation type="submission" date="2015-07" db="EMBL/GenBank/DDBJ databases">
        <title>Genome sequencing of Kibdelosporangium phytohabitans.</title>
        <authorList>
            <person name="Qin S."/>
            <person name="Xing K."/>
        </authorList>
    </citation>
    <scope>NUCLEOTIDE SEQUENCE [LARGE SCALE GENOMIC DNA]</scope>
    <source>
        <strain evidence="4 5">KLBMP1111</strain>
    </source>
</reference>
<evidence type="ECO:0000259" key="3">
    <source>
        <dbReference type="Pfam" id="PF11887"/>
    </source>
</evidence>
<feature type="domain" description="Mce/MlaD" evidence="2">
    <location>
        <begin position="36"/>
        <end position="111"/>
    </location>
</feature>
<evidence type="ECO:0000313" key="5">
    <source>
        <dbReference type="Proteomes" id="UP000063699"/>
    </source>
</evidence>
<dbReference type="GO" id="GO:0005576">
    <property type="term" value="C:extracellular region"/>
    <property type="evidence" value="ECO:0007669"/>
    <property type="project" value="TreeGrafter"/>
</dbReference>
<proteinExistence type="predicted"/>
<name>A0A0N9I707_9PSEU</name>
<sequence>MLSRTIRIQVAVFVIIALVGVSYVGARYVGVFGGSGYVVKLRLADSGGIFTNAEVTYRGVAIGRVGELHLADQGIEVDLRIDDGAPPVPVDVEAVVTNRSAVGEQYVDLRPRRDAQPYLADGSVIETKQTKLPLPTETVLLNLDRLVESVPTDALRTVVDELHEATRGAGPDLQALLDSTASFTKLATTHLPQTTQLITGGGTVLTTQLQTSDAIKSFGVNAKLIARRLKDSDGDIRALLKSVPAVAGQVSGLVRESGPGLGVVMANLLTTSNVVVTRQRGMEELLVVTPAAVSAASQVIRPDGAHFGLAVTYFEPLPCTSGYEATPYRNGRDTASAPLNTAARCTLPPGSPTGVRGSQNSPGG</sequence>
<dbReference type="InterPro" id="IPR052336">
    <property type="entry name" value="MlaD_Phospholipid_Transporter"/>
</dbReference>
<dbReference type="InterPro" id="IPR024516">
    <property type="entry name" value="Mce_C"/>
</dbReference>
<accession>A0A0N9I707</accession>
<dbReference type="KEGG" id="kphy:AOZ06_37885"/>
<dbReference type="Pfam" id="PF11887">
    <property type="entry name" value="Mce4_CUP1"/>
    <property type="match status" value="1"/>
</dbReference>
<keyword evidence="5" id="KW-1185">Reference proteome</keyword>
<dbReference type="OrthoDB" id="4741753at2"/>
<evidence type="ECO:0000259" key="2">
    <source>
        <dbReference type="Pfam" id="PF02470"/>
    </source>
</evidence>
<evidence type="ECO:0000313" key="4">
    <source>
        <dbReference type="EMBL" id="ALG11877.1"/>
    </source>
</evidence>
<evidence type="ECO:0000256" key="1">
    <source>
        <dbReference type="SAM" id="MobiDB-lite"/>
    </source>
</evidence>
<feature type="domain" description="Mammalian cell entry C-terminal" evidence="3">
    <location>
        <begin position="118"/>
        <end position="281"/>
    </location>
</feature>
<feature type="region of interest" description="Disordered" evidence="1">
    <location>
        <begin position="341"/>
        <end position="364"/>
    </location>
</feature>
<dbReference type="Pfam" id="PF02470">
    <property type="entry name" value="MlaD"/>
    <property type="match status" value="1"/>
</dbReference>
<dbReference type="STRING" id="860235.AOZ06_37885"/>
<gene>
    <name evidence="4" type="ORF">AOZ06_37885</name>
</gene>
<dbReference type="InterPro" id="IPR005693">
    <property type="entry name" value="Mce"/>
</dbReference>
<dbReference type="NCBIfam" id="TIGR00996">
    <property type="entry name" value="Mtu_fam_mce"/>
    <property type="match status" value="1"/>
</dbReference>
<organism evidence="4 5">
    <name type="scientific">Kibdelosporangium phytohabitans</name>
    <dbReference type="NCBI Taxonomy" id="860235"/>
    <lineage>
        <taxon>Bacteria</taxon>
        <taxon>Bacillati</taxon>
        <taxon>Actinomycetota</taxon>
        <taxon>Actinomycetes</taxon>
        <taxon>Pseudonocardiales</taxon>
        <taxon>Pseudonocardiaceae</taxon>
        <taxon>Kibdelosporangium</taxon>
    </lineage>
</organism>
<dbReference type="PANTHER" id="PTHR33371:SF16">
    <property type="entry name" value="MCE-FAMILY PROTEIN MCE3F"/>
    <property type="match status" value="1"/>
</dbReference>
<dbReference type="EMBL" id="CP012752">
    <property type="protein sequence ID" value="ALG11877.1"/>
    <property type="molecule type" value="Genomic_DNA"/>
</dbReference>
<dbReference type="RefSeq" id="WP_054293773.1">
    <property type="nucleotide sequence ID" value="NZ_CP012752.1"/>
</dbReference>
<dbReference type="PANTHER" id="PTHR33371">
    <property type="entry name" value="INTERMEMBRANE PHOSPHOLIPID TRANSPORT SYSTEM BINDING PROTEIN MLAD-RELATED"/>
    <property type="match status" value="1"/>
</dbReference>
<dbReference type="Proteomes" id="UP000063699">
    <property type="component" value="Chromosome"/>
</dbReference>
<dbReference type="InterPro" id="IPR003399">
    <property type="entry name" value="Mce/MlaD"/>
</dbReference>
<dbReference type="AlphaFoldDB" id="A0A0N9I707"/>
<protein>
    <submittedName>
        <fullName evidence="4">ABC transporter substrate-binding protein</fullName>
    </submittedName>
</protein>